<dbReference type="PANTHER" id="PTHR30204">
    <property type="entry name" value="REDOX-CYCLING DRUG-SENSING TRANSCRIPTIONAL ACTIVATOR SOXR"/>
    <property type="match status" value="1"/>
</dbReference>
<keyword evidence="7" id="KW-1185">Reference proteome</keyword>
<dbReference type="InterPro" id="IPR009061">
    <property type="entry name" value="DNA-bd_dom_put_sf"/>
</dbReference>
<evidence type="ECO:0000313" key="6">
    <source>
        <dbReference type="EMBL" id="BCK56499.1"/>
    </source>
</evidence>
<dbReference type="InterPro" id="IPR000551">
    <property type="entry name" value="MerR-type_HTH_dom"/>
</dbReference>
<organism evidence="6 7">
    <name type="scientific">Nocardia wallacei</name>
    <dbReference type="NCBI Taxonomy" id="480035"/>
    <lineage>
        <taxon>Bacteria</taxon>
        <taxon>Bacillati</taxon>
        <taxon>Actinomycetota</taxon>
        <taxon>Actinomycetes</taxon>
        <taxon>Mycobacteriales</taxon>
        <taxon>Nocardiaceae</taxon>
        <taxon>Nocardia</taxon>
    </lineage>
</organism>
<dbReference type="KEGG" id="nwl:NWFMUON74_42710"/>
<evidence type="ECO:0000256" key="3">
    <source>
        <dbReference type="ARBA" id="ARBA00023125"/>
    </source>
</evidence>
<name>A0A7G1KRI2_9NOCA</name>
<evidence type="ECO:0000256" key="1">
    <source>
        <dbReference type="ARBA" id="ARBA00022491"/>
    </source>
</evidence>
<evidence type="ECO:0000259" key="5">
    <source>
        <dbReference type="PROSITE" id="PS50937"/>
    </source>
</evidence>
<feature type="domain" description="HTH merR-type" evidence="5">
    <location>
        <begin position="30"/>
        <end position="98"/>
    </location>
</feature>
<dbReference type="Pfam" id="PF13411">
    <property type="entry name" value="MerR_1"/>
    <property type="match status" value="1"/>
</dbReference>
<dbReference type="CDD" id="cd01282">
    <property type="entry name" value="HTH_MerR-like_sg3"/>
    <property type="match status" value="1"/>
</dbReference>
<gene>
    <name evidence="6" type="ORF">NWFMUON74_42710</name>
</gene>
<dbReference type="SUPFAM" id="SSF46955">
    <property type="entry name" value="Putative DNA-binding domain"/>
    <property type="match status" value="1"/>
</dbReference>
<dbReference type="Proteomes" id="UP000516173">
    <property type="component" value="Chromosome"/>
</dbReference>
<evidence type="ECO:0000256" key="2">
    <source>
        <dbReference type="ARBA" id="ARBA00023015"/>
    </source>
</evidence>
<dbReference type="GO" id="GO:0003677">
    <property type="term" value="F:DNA binding"/>
    <property type="evidence" value="ECO:0007669"/>
    <property type="project" value="UniProtKB-KW"/>
</dbReference>
<protein>
    <recommendedName>
        <fullName evidence="5">HTH merR-type domain-containing protein</fullName>
    </recommendedName>
</protein>
<dbReference type="AlphaFoldDB" id="A0A7G1KRI2"/>
<dbReference type="InterPro" id="IPR047057">
    <property type="entry name" value="MerR_fam"/>
</dbReference>
<sequence length="159" mass="17541">MLSSVTPVKIPIRMRATVNIDTSVKVKVNDMRIGELARRTGTSTRALRHYEQQGLLTTTRQGNGYRSFDDSAAETVLRIRALLAAGLTTEVIGRVLPCTRDSTPRVEPCDEVVAILRSEIDRMDTLASHLARSRELLASILVESGVPQGHPVRPGRARR</sequence>
<dbReference type="PROSITE" id="PS50937">
    <property type="entry name" value="HTH_MERR_2"/>
    <property type="match status" value="1"/>
</dbReference>
<dbReference type="GO" id="GO:0003700">
    <property type="term" value="F:DNA-binding transcription factor activity"/>
    <property type="evidence" value="ECO:0007669"/>
    <property type="project" value="InterPro"/>
</dbReference>
<keyword evidence="2" id="KW-0805">Transcription regulation</keyword>
<reference evidence="6 7" key="1">
    <citation type="submission" date="2020-08" db="EMBL/GenBank/DDBJ databases">
        <title>Genome Sequencing of Nocardia wallacei strain FMUON74 and assembly.</title>
        <authorList>
            <person name="Toyokawa M."/>
            <person name="Uesaka K."/>
        </authorList>
    </citation>
    <scope>NUCLEOTIDE SEQUENCE [LARGE SCALE GENOMIC DNA]</scope>
    <source>
        <strain evidence="6 7">FMUON74</strain>
    </source>
</reference>
<keyword evidence="4" id="KW-0804">Transcription</keyword>
<keyword evidence="1" id="KW-0678">Repressor</keyword>
<proteinExistence type="predicted"/>
<dbReference type="PRINTS" id="PR00040">
    <property type="entry name" value="HTHMERR"/>
</dbReference>
<keyword evidence="3" id="KW-0238">DNA-binding</keyword>
<dbReference type="PANTHER" id="PTHR30204:SF69">
    <property type="entry name" value="MERR-FAMILY TRANSCRIPTIONAL REGULATOR"/>
    <property type="match status" value="1"/>
</dbReference>
<dbReference type="Gene3D" id="1.10.1660.10">
    <property type="match status" value="1"/>
</dbReference>
<dbReference type="EMBL" id="AP023396">
    <property type="protein sequence ID" value="BCK56499.1"/>
    <property type="molecule type" value="Genomic_DNA"/>
</dbReference>
<evidence type="ECO:0000313" key="7">
    <source>
        <dbReference type="Proteomes" id="UP000516173"/>
    </source>
</evidence>
<accession>A0A7G1KRI2</accession>
<evidence type="ECO:0000256" key="4">
    <source>
        <dbReference type="ARBA" id="ARBA00023163"/>
    </source>
</evidence>
<dbReference type="SMART" id="SM00422">
    <property type="entry name" value="HTH_MERR"/>
    <property type="match status" value="1"/>
</dbReference>